<dbReference type="NCBIfam" id="NF001310">
    <property type="entry name" value="PRK00258.1-2"/>
    <property type="match status" value="1"/>
</dbReference>
<dbReference type="Proteomes" id="UP000218327">
    <property type="component" value="Unassembled WGS sequence"/>
</dbReference>
<evidence type="ECO:0000256" key="5">
    <source>
        <dbReference type="ARBA" id="ARBA00023002"/>
    </source>
</evidence>
<evidence type="ECO:0000256" key="4">
    <source>
        <dbReference type="ARBA" id="ARBA00022857"/>
    </source>
</evidence>
<dbReference type="GO" id="GO:0009073">
    <property type="term" value="P:aromatic amino acid family biosynthetic process"/>
    <property type="evidence" value="ECO:0007669"/>
    <property type="project" value="UniProtKB-KW"/>
</dbReference>
<dbReference type="GO" id="GO:0009423">
    <property type="term" value="P:chorismate biosynthetic process"/>
    <property type="evidence" value="ECO:0007669"/>
    <property type="project" value="UniProtKB-UniRule"/>
</dbReference>
<dbReference type="SUPFAM" id="SSF51735">
    <property type="entry name" value="NAD(P)-binding Rossmann-fold domains"/>
    <property type="match status" value="1"/>
</dbReference>
<comment type="pathway">
    <text evidence="1 8">Metabolic intermediate biosynthesis; chorismate biosynthesis; chorismate from D-erythrose 4-phosphate and phosphoenolpyruvate: step 4/7.</text>
</comment>
<feature type="active site" description="Proton acceptor" evidence="8">
    <location>
        <position position="69"/>
    </location>
</feature>
<dbReference type="InterPro" id="IPR041121">
    <property type="entry name" value="SDH_C"/>
</dbReference>
<keyword evidence="6 8" id="KW-0057">Aromatic amino acid biosynthesis</keyword>
<feature type="binding site" evidence="8">
    <location>
        <position position="106"/>
    </location>
    <ligand>
        <name>shikimate</name>
        <dbReference type="ChEBI" id="CHEBI:36208"/>
    </ligand>
</feature>
<dbReference type="HAMAP" id="MF_00222">
    <property type="entry name" value="Shikimate_DH_AroE"/>
    <property type="match status" value="1"/>
</dbReference>
<dbReference type="InterPro" id="IPR022893">
    <property type="entry name" value="Shikimate_DH_fam"/>
</dbReference>
<evidence type="ECO:0000256" key="2">
    <source>
        <dbReference type="ARBA" id="ARBA00012962"/>
    </source>
</evidence>
<dbReference type="SUPFAM" id="SSF53223">
    <property type="entry name" value="Aminoacid dehydrogenase-like, N-terminal domain"/>
    <property type="match status" value="1"/>
</dbReference>
<feature type="binding site" evidence="8">
    <location>
        <begin position="131"/>
        <end position="135"/>
    </location>
    <ligand>
        <name>NADP(+)</name>
        <dbReference type="ChEBI" id="CHEBI:58349"/>
    </ligand>
</feature>
<dbReference type="Pfam" id="PF18317">
    <property type="entry name" value="SDH_C"/>
    <property type="match status" value="1"/>
</dbReference>
<feature type="binding site" evidence="8">
    <location>
        <position position="243"/>
    </location>
    <ligand>
        <name>NADP(+)</name>
        <dbReference type="ChEBI" id="CHEBI:58349"/>
    </ligand>
</feature>
<comment type="subunit">
    <text evidence="8">Homodimer.</text>
</comment>
<dbReference type="GO" id="GO:0050661">
    <property type="term" value="F:NADP binding"/>
    <property type="evidence" value="ECO:0007669"/>
    <property type="project" value="InterPro"/>
</dbReference>
<evidence type="ECO:0000256" key="3">
    <source>
        <dbReference type="ARBA" id="ARBA00022605"/>
    </source>
</evidence>
<feature type="binding site" evidence="8">
    <location>
        <position position="221"/>
    </location>
    <ligand>
        <name>shikimate</name>
        <dbReference type="ChEBI" id="CHEBI:36208"/>
    </ligand>
</feature>
<dbReference type="GO" id="GO:0019632">
    <property type="term" value="P:shikimate metabolic process"/>
    <property type="evidence" value="ECO:0007669"/>
    <property type="project" value="InterPro"/>
</dbReference>
<feature type="binding site" evidence="8">
    <location>
        <position position="90"/>
    </location>
    <ligand>
        <name>shikimate</name>
        <dbReference type="ChEBI" id="CHEBI:36208"/>
    </ligand>
</feature>
<evidence type="ECO:0000256" key="6">
    <source>
        <dbReference type="ARBA" id="ARBA00023141"/>
    </source>
</evidence>
<dbReference type="Gene3D" id="3.40.50.720">
    <property type="entry name" value="NAD(P)-binding Rossmann-like Domain"/>
    <property type="match status" value="1"/>
</dbReference>
<sequence>MPHTRSHYAVIGKPVKHSKSPQIHSLFAQQFGQEISYEAIEVEEENVETFVETFFAGEGAGLNITVPYKEKAFALALECSPRAAMAKAVNTLFLDDKNKLCGDNTDGPGLVTDIKVNHSFDIKDKRILILGAGGAVRGALAALVEERAATVSIANRTLSRAKQLCQEFGQFTKMSAHTYEDIGKQQFDLIINGTSMGLTGEVPPVSAELIATDCCCYDMMYGDSDTAFVSWSKQNGATLSLDGLGMLVEQAAVAFTIWHGTNPDTAPVISQLRNLKA</sequence>
<reference evidence="13" key="1">
    <citation type="submission" date="2017-08" db="EMBL/GenBank/DDBJ databases">
        <title>A dynamic microbial community with high functional redundancy inhabits the cold, oxic subseafloor aquifer.</title>
        <authorList>
            <person name="Tully B.J."/>
            <person name="Wheat C.G."/>
            <person name="Glazer B.T."/>
            <person name="Huber J.A."/>
        </authorList>
    </citation>
    <scope>NUCLEOTIDE SEQUENCE [LARGE SCALE GENOMIC DNA]</scope>
</reference>
<evidence type="ECO:0000256" key="1">
    <source>
        <dbReference type="ARBA" id="ARBA00004871"/>
    </source>
</evidence>
<dbReference type="Pfam" id="PF01488">
    <property type="entry name" value="Shikimate_DH"/>
    <property type="match status" value="1"/>
</dbReference>
<keyword evidence="5 8" id="KW-0560">Oxidoreductase</keyword>
<dbReference type="GO" id="GO:0004764">
    <property type="term" value="F:shikimate 3-dehydrogenase (NADP+) activity"/>
    <property type="evidence" value="ECO:0007669"/>
    <property type="project" value="UniProtKB-UniRule"/>
</dbReference>
<dbReference type="FunFam" id="3.40.50.10860:FF:000006">
    <property type="entry name" value="Shikimate dehydrogenase (NADP(+))"/>
    <property type="match status" value="1"/>
</dbReference>
<evidence type="ECO:0000259" key="11">
    <source>
        <dbReference type="Pfam" id="PF18317"/>
    </source>
</evidence>
<dbReference type="InterPro" id="IPR036291">
    <property type="entry name" value="NAD(P)-bd_dom_sf"/>
</dbReference>
<feature type="binding site" evidence="8">
    <location>
        <begin position="155"/>
        <end position="160"/>
    </location>
    <ligand>
        <name>NADP(+)</name>
        <dbReference type="ChEBI" id="CHEBI:58349"/>
    </ligand>
</feature>
<feature type="domain" description="Shikimate dehydrogenase substrate binding N-terminal" evidence="10">
    <location>
        <begin position="10"/>
        <end position="92"/>
    </location>
</feature>
<keyword evidence="3 8" id="KW-0028">Amino-acid biosynthesis</keyword>
<name>A0A2A5B8A4_9GAMM</name>
<dbReference type="UniPathway" id="UPA00053">
    <property type="reaction ID" value="UER00087"/>
</dbReference>
<gene>
    <name evidence="8" type="primary">aroE</name>
    <name evidence="12" type="ORF">COA96_02410</name>
</gene>
<comment type="function">
    <text evidence="8">Involved in the biosynthesis of the chorismate, which leads to the biosynthesis of aromatic amino acids. Catalyzes the reversible NADPH linked reduction of 3-dehydroshikimate (DHSA) to yield shikimate (SA).</text>
</comment>
<dbReference type="InterPro" id="IPR046346">
    <property type="entry name" value="Aminoacid_DH-like_N_sf"/>
</dbReference>
<feature type="binding site" evidence="8">
    <location>
        <begin position="18"/>
        <end position="20"/>
    </location>
    <ligand>
        <name>shikimate</name>
        <dbReference type="ChEBI" id="CHEBI:36208"/>
    </ligand>
</feature>
<dbReference type="NCBIfam" id="TIGR00507">
    <property type="entry name" value="aroE"/>
    <property type="match status" value="1"/>
</dbReference>
<dbReference type="AlphaFoldDB" id="A0A2A5B8A4"/>
<evidence type="ECO:0000313" key="12">
    <source>
        <dbReference type="EMBL" id="PCJ27722.1"/>
    </source>
</evidence>
<comment type="similarity">
    <text evidence="8">Belongs to the shikimate dehydrogenase family.</text>
</comment>
<dbReference type="InterPro" id="IPR006151">
    <property type="entry name" value="Shikm_DH/Glu-tRNA_Rdtase"/>
</dbReference>
<dbReference type="EMBL" id="NVVJ01000005">
    <property type="protein sequence ID" value="PCJ27722.1"/>
    <property type="molecule type" value="Genomic_DNA"/>
</dbReference>
<protein>
    <recommendedName>
        <fullName evidence="2 8">Shikimate dehydrogenase (NADP(+))</fullName>
        <shortName evidence="8">SDH</shortName>
        <ecNumber evidence="2 8">1.1.1.25</ecNumber>
    </recommendedName>
</protein>
<feature type="domain" description="Quinate/shikimate 5-dehydrogenase/glutamyl-tRNA reductase" evidence="9">
    <location>
        <begin position="119"/>
        <end position="195"/>
    </location>
</feature>
<evidence type="ECO:0000259" key="9">
    <source>
        <dbReference type="Pfam" id="PF01488"/>
    </source>
</evidence>
<evidence type="ECO:0000256" key="7">
    <source>
        <dbReference type="ARBA" id="ARBA00049442"/>
    </source>
</evidence>
<accession>A0A2A5B8A4</accession>
<dbReference type="GO" id="GO:0005829">
    <property type="term" value="C:cytosol"/>
    <property type="evidence" value="ECO:0007669"/>
    <property type="project" value="TreeGrafter"/>
</dbReference>
<comment type="caution">
    <text evidence="8">Lacks conserved residue(s) required for the propagation of feature annotation.</text>
</comment>
<feature type="binding site" evidence="8">
    <location>
        <position position="219"/>
    </location>
    <ligand>
        <name>NADP(+)</name>
        <dbReference type="ChEBI" id="CHEBI:58349"/>
    </ligand>
</feature>
<dbReference type="GO" id="GO:0008652">
    <property type="term" value="P:amino acid biosynthetic process"/>
    <property type="evidence" value="ECO:0007669"/>
    <property type="project" value="UniProtKB-KW"/>
</dbReference>
<feature type="binding site" evidence="8">
    <location>
        <position position="250"/>
    </location>
    <ligand>
        <name>shikimate</name>
        <dbReference type="ChEBI" id="CHEBI:36208"/>
    </ligand>
</feature>
<dbReference type="PANTHER" id="PTHR21089:SF1">
    <property type="entry name" value="BIFUNCTIONAL 3-DEHYDROQUINATE DEHYDRATASE_SHIKIMATE DEHYDROGENASE, CHLOROPLASTIC"/>
    <property type="match status" value="1"/>
</dbReference>
<evidence type="ECO:0000259" key="10">
    <source>
        <dbReference type="Pfam" id="PF08501"/>
    </source>
</evidence>
<evidence type="ECO:0000313" key="13">
    <source>
        <dbReference type="Proteomes" id="UP000218327"/>
    </source>
</evidence>
<proteinExistence type="inferred from homology"/>
<feature type="domain" description="SDH C-terminal" evidence="11">
    <location>
        <begin position="243"/>
        <end position="273"/>
    </location>
</feature>
<feature type="binding site" evidence="8">
    <location>
        <position position="65"/>
    </location>
    <ligand>
        <name>shikimate</name>
        <dbReference type="ChEBI" id="CHEBI:36208"/>
    </ligand>
</feature>
<dbReference type="EC" id="1.1.1.25" evidence="2 8"/>
<dbReference type="Gene3D" id="3.40.50.10860">
    <property type="entry name" value="Leucine Dehydrogenase, chain A, domain 1"/>
    <property type="match status" value="1"/>
</dbReference>
<dbReference type="Pfam" id="PF08501">
    <property type="entry name" value="Shikimate_dh_N"/>
    <property type="match status" value="1"/>
</dbReference>
<dbReference type="InterPro" id="IPR011342">
    <property type="entry name" value="Shikimate_DH"/>
</dbReference>
<organism evidence="12 13">
    <name type="scientific">SAR86 cluster bacterium</name>
    <dbReference type="NCBI Taxonomy" id="2030880"/>
    <lineage>
        <taxon>Bacteria</taxon>
        <taxon>Pseudomonadati</taxon>
        <taxon>Pseudomonadota</taxon>
        <taxon>Gammaproteobacteria</taxon>
        <taxon>SAR86 cluster</taxon>
    </lineage>
</organism>
<keyword evidence="4 8" id="KW-0521">NADP</keyword>
<evidence type="ECO:0000256" key="8">
    <source>
        <dbReference type="HAMAP-Rule" id="MF_00222"/>
    </source>
</evidence>
<dbReference type="PANTHER" id="PTHR21089">
    <property type="entry name" value="SHIKIMATE DEHYDROGENASE"/>
    <property type="match status" value="1"/>
</dbReference>
<dbReference type="InterPro" id="IPR013708">
    <property type="entry name" value="Shikimate_DH-bd_N"/>
</dbReference>
<dbReference type="CDD" id="cd01065">
    <property type="entry name" value="NAD_bind_Shikimate_DH"/>
    <property type="match status" value="1"/>
</dbReference>
<comment type="catalytic activity">
    <reaction evidence="7 8">
        <text>shikimate + NADP(+) = 3-dehydroshikimate + NADPH + H(+)</text>
        <dbReference type="Rhea" id="RHEA:17737"/>
        <dbReference type="ChEBI" id="CHEBI:15378"/>
        <dbReference type="ChEBI" id="CHEBI:16630"/>
        <dbReference type="ChEBI" id="CHEBI:36208"/>
        <dbReference type="ChEBI" id="CHEBI:57783"/>
        <dbReference type="ChEBI" id="CHEBI:58349"/>
        <dbReference type="EC" id="1.1.1.25"/>
    </reaction>
</comment>
<comment type="caution">
    <text evidence="12">The sequence shown here is derived from an EMBL/GenBank/DDBJ whole genome shotgun (WGS) entry which is preliminary data.</text>
</comment>